<evidence type="ECO:0000256" key="12">
    <source>
        <dbReference type="PROSITE-ProRule" id="PRU00731"/>
    </source>
</evidence>
<dbReference type="InterPro" id="IPR038765">
    <property type="entry name" value="Papain-like_cys_pep_sf"/>
</dbReference>
<evidence type="ECO:0000256" key="5">
    <source>
        <dbReference type="ARBA" id="ARBA00012158"/>
    </source>
</evidence>
<comment type="catalytic activity">
    <reaction evidence="1">
        <text>Hydrolysis of an N(4)-(acetyl-beta-D-glucosaminyl)asparagine residue in which the glucosamine residue may be further glycosylated, to yield a (substituted) N-acetyl-beta-D-glucosaminylamine and a peptide containing an aspartate residue.</text>
        <dbReference type="EC" id="3.5.1.52"/>
    </reaction>
</comment>
<reference evidence="15" key="1">
    <citation type="submission" date="2022-11" db="EMBL/GenBank/DDBJ databases">
        <title>Centuries of genome instability and evolution in soft-shell clam transmissible cancer (bioRxiv).</title>
        <authorList>
            <person name="Hart S.F.M."/>
            <person name="Yonemitsu M.A."/>
            <person name="Giersch R.M."/>
            <person name="Beal B.F."/>
            <person name="Arriagada G."/>
            <person name="Davis B.W."/>
            <person name="Ostrander E.A."/>
            <person name="Goff S.P."/>
            <person name="Metzger M.J."/>
        </authorList>
    </citation>
    <scope>NUCLEOTIDE SEQUENCE</scope>
    <source>
        <strain evidence="15">MELC-2E11</strain>
        <tissue evidence="15">Siphon/mantle</tissue>
    </source>
</reference>
<evidence type="ECO:0000313" key="15">
    <source>
        <dbReference type="EMBL" id="WAQ97819.1"/>
    </source>
</evidence>
<accession>A0ABY7DMR3</accession>
<evidence type="ECO:0000256" key="10">
    <source>
        <dbReference type="ARBA" id="ARBA00022833"/>
    </source>
</evidence>
<keyword evidence="16" id="KW-1185">Reference proteome</keyword>
<keyword evidence="7" id="KW-0963">Cytoplasm</keyword>
<dbReference type="Pfam" id="PF04721">
    <property type="entry name" value="PAW"/>
    <property type="match status" value="1"/>
</dbReference>
<dbReference type="Gene3D" id="2.60.120.1020">
    <property type="entry name" value="Peptide N glycanase, PAW domain"/>
    <property type="match status" value="1"/>
</dbReference>
<evidence type="ECO:0000256" key="2">
    <source>
        <dbReference type="ARBA" id="ARBA00001947"/>
    </source>
</evidence>
<protein>
    <recommendedName>
        <fullName evidence="6">Peptide-N(4)-(N-acetyl-beta-glucosaminyl)asparagine amidase</fullName>
        <ecNumber evidence="5">3.5.1.52</ecNumber>
    </recommendedName>
    <alternativeName>
        <fullName evidence="11">Peptide:N-glycanase</fullName>
    </alternativeName>
</protein>
<keyword evidence="8" id="KW-0479">Metal-binding</keyword>
<feature type="region of interest" description="Disordered" evidence="13">
    <location>
        <begin position="405"/>
        <end position="450"/>
    </location>
</feature>
<dbReference type="EC" id="3.5.1.52" evidence="5"/>
<dbReference type="Pfam" id="PF05699">
    <property type="entry name" value="Dimer_Tnp_hAT"/>
    <property type="match status" value="1"/>
</dbReference>
<dbReference type="EMBL" id="CP111014">
    <property type="protein sequence ID" value="WAQ97819.1"/>
    <property type="molecule type" value="Genomic_DNA"/>
</dbReference>
<evidence type="ECO:0000256" key="4">
    <source>
        <dbReference type="ARBA" id="ARBA00009390"/>
    </source>
</evidence>
<dbReference type="PROSITE" id="PS51398">
    <property type="entry name" value="PAW"/>
    <property type="match status" value="1"/>
</dbReference>
<evidence type="ECO:0000256" key="7">
    <source>
        <dbReference type="ARBA" id="ARBA00022490"/>
    </source>
</evidence>
<dbReference type="Proteomes" id="UP001164746">
    <property type="component" value="Chromosome 3"/>
</dbReference>
<evidence type="ECO:0000256" key="11">
    <source>
        <dbReference type="ARBA" id="ARBA00032901"/>
    </source>
</evidence>
<dbReference type="InterPro" id="IPR038680">
    <property type="entry name" value="PAW_sf"/>
</dbReference>
<dbReference type="PANTHER" id="PTHR12143:SF19">
    <property type="entry name" value="PEPTIDE-N(4)-(N-ACETYL-BETA-GLUCOSAMINYL)ASPARAGINE AMIDASE"/>
    <property type="match status" value="1"/>
</dbReference>
<dbReference type="SMART" id="SM00460">
    <property type="entry name" value="TGc"/>
    <property type="match status" value="1"/>
</dbReference>
<dbReference type="Gene3D" id="3.10.620.30">
    <property type="match status" value="1"/>
</dbReference>
<evidence type="ECO:0000256" key="13">
    <source>
        <dbReference type="SAM" id="MobiDB-lite"/>
    </source>
</evidence>
<feature type="compositionally biased region" description="Polar residues" evidence="13">
    <location>
        <begin position="503"/>
        <end position="517"/>
    </location>
</feature>
<evidence type="ECO:0000256" key="8">
    <source>
        <dbReference type="ARBA" id="ARBA00022723"/>
    </source>
</evidence>
<comment type="cofactor">
    <cofactor evidence="2">
        <name>Zn(2+)</name>
        <dbReference type="ChEBI" id="CHEBI:29105"/>
    </cofactor>
</comment>
<sequence length="1139" mass="128010">MVAARTRIWISTDIFPPNQTQGGNFGGHDRLGDQRLLSYKSFQDRNRGINPALNEGKDNGEKETWTIQRRKTSEGPRTVVTTLDRLADEGDTKAAVHKLSVTNFEFIVTLVAIEHLLSALVPLSNMLQAKDCDLLHAANDTRVVMVLLQAERKVWNSMFQKAVDIAGDVEVIPAAPRRYGRQQNRPNAPGNTSEFWKRNMYLPFVDHLLVELETRLMQGRGRFCAQKLLPLKIDGLPRESINDVYQAFQACLDVDETIFVSECERWHMWWTDATLAVNRPAASTSLAESITLTSKALYPSIRHCLTLLMVMPVSTATAERSFSVMRRVKTYLRSTMGTERLSGLGLMNVYRDRDREISAERVVDKFANQQNRRLAFVFKDGEFLSLPQSAPLSVLSHMRSQLETERALAARTTPPSGASQGPVVSSDGVPLGPTQATGRGATSAPVAPVNTDNQQMLSEATFFRKLQSGMQTVLVYENARLQQKARDVIPISQLEEEARETLASFSEPQEAGSNPGTGSDPGALSLDIRDCLVLALLKWFKTSFFKWVDAPACKRCGGKTSFQSGGQPTAEELRYEGNRVEVYRCNVCGELTRFVRYNNPGKLLETREGRCGEWANCFTLCCRALGFEARYVLDWTDHVWTEVYSESQQRWVHCDPCENACDKPLIYEVGWGKKLTYIIAFSVDDIEDVTWRYSADFEALLSRRKECREMWLVKTLYNLDKSKWTSMPEGKKNQRLKRKVAELVEFMTPKKADGKNLSGRSTGSVEWRLARGEMGTQPAQEAFTFTPTANEKAEGCLHVQYSCKDDAYTRVSSGNAKTRGWQACVNEGENIFRKEELDWKMVYLARSGLCVDKVDVRADHAVYENGKVTWTLCTEETCVPFTGGPQLQTVTGISGATSFTLNVHLTGGRGGIAWQHTQLFRQSMEDSEVQPFEVKLNRLSITTASSLRLPVFPGVDNDLPAARKLKRLVLRLIEADHINTSGRATLPLYIYVNSDYRSLNSSSSSLWPFVIVKSSLSESSSEECRDKSLATALDWEPLRPPPTGVDLERRRRECNFRRWWADTRTRCRWRSSRYSVLWLLKQSLEVGDALMASSGENCPSSGVGDWNLSGKPCESADRATRGVHVLTTLRIPSSAKNNI</sequence>
<feature type="region of interest" description="Disordered" evidence="13">
    <location>
        <begin position="499"/>
        <end position="520"/>
    </location>
</feature>
<evidence type="ECO:0000256" key="9">
    <source>
        <dbReference type="ARBA" id="ARBA00022801"/>
    </source>
</evidence>
<feature type="domain" description="PAW" evidence="14">
    <location>
        <begin position="756"/>
        <end position="941"/>
    </location>
</feature>
<dbReference type="InterPro" id="IPR008979">
    <property type="entry name" value="Galactose-bd-like_sf"/>
</dbReference>
<organism evidence="15 16">
    <name type="scientific">Mya arenaria</name>
    <name type="common">Soft-shell clam</name>
    <dbReference type="NCBI Taxonomy" id="6604"/>
    <lineage>
        <taxon>Eukaryota</taxon>
        <taxon>Metazoa</taxon>
        <taxon>Spiralia</taxon>
        <taxon>Lophotrochozoa</taxon>
        <taxon>Mollusca</taxon>
        <taxon>Bivalvia</taxon>
        <taxon>Autobranchia</taxon>
        <taxon>Heteroconchia</taxon>
        <taxon>Euheterodonta</taxon>
        <taxon>Imparidentia</taxon>
        <taxon>Neoheterodontei</taxon>
        <taxon>Myida</taxon>
        <taxon>Myoidea</taxon>
        <taxon>Myidae</taxon>
        <taxon>Mya</taxon>
    </lineage>
</organism>
<keyword evidence="9" id="KW-0378">Hydrolase</keyword>
<evidence type="ECO:0000256" key="3">
    <source>
        <dbReference type="ARBA" id="ARBA00004496"/>
    </source>
</evidence>
<dbReference type="InterPro" id="IPR050883">
    <property type="entry name" value="PNGase"/>
</dbReference>
<evidence type="ECO:0000256" key="6">
    <source>
        <dbReference type="ARBA" id="ARBA00018546"/>
    </source>
</evidence>
<dbReference type="SUPFAM" id="SSF54001">
    <property type="entry name" value="Cysteine proteinases"/>
    <property type="match status" value="1"/>
</dbReference>
<dbReference type="Gene3D" id="2.20.25.10">
    <property type="match status" value="1"/>
</dbReference>
<dbReference type="InterPro" id="IPR008906">
    <property type="entry name" value="HATC_C_dom"/>
</dbReference>
<name>A0ABY7DMR3_MYAAR</name>
<dbReference type="InterPro" id="IPR006588">
    <property type="entry name" value="Peptide_N_glycanase_PAW_dom"/>
</dbReference>
<dbReference type="Pfam" id="PF01841">
    <property type="entry name" value="Transglut_core"/>
    <property type="match status" value="1"/>
</dbReference>
<dbReference type="SUPFAM" id="SSF49785">
    <property type="entry name" value="Galactose-binding domain-like"/>
    <property type="match status" value="1"/>
</dbReference>
<feature type="compositionally biased region" description="Polar residues" evidence="13">
    <location>
        <begin position="413"/>
        <end position="423"/>
    </location>
</feature>
<evidence type="ECO:0000259" key="14">
    <source>
        <dbReference type="PROSITE" id="PS51398"/>
    </source>
</evidence>
<evidence type="ECO:0000256" key="1">
    <source>
        <dbReference type="ARBA" id="ARBA00001650"/>
    </source>
</evidence>
<keyword evidence="10" id="KW-0862">Zinc</keyword>
<proteinExistence type="inferred from homology"/>
<comment type="similarity">
    <text evidence="4 12">Belongs to the transglutaminase-like superfamily. PNGase family.</text>
</comment>
<dbReference type="InterPro" id="IPR002931">
    <property type="entry name" value="Transglutaminase-like"/>
</dbReference>
<evidence type="ECO:0000313" key="16">
    <source>
        <dbReference type="Proteomes" id="UP001164746"/>
    </source>
</evidence>
<comment type="subcellular location">
    <subcellularLocation>
        <location evidence="3">Cytoplasm</location>
    </subcellularLocation>
</comment>
<dbReference type="PANTHER" id="PTHR12143">
    <property type="entry name" value="PEPTIDE N-GLYCANASE PNGASE -RELATED"/>
    <property type="match status" value="1"/>
</dbReference>
<gene>
    <name evidence="15" type="ORF">MAR_022192</name>
</gene>